<dbReference type="AlphaFoldDB" id="A0AA36I1Y0"/>
<feature type="compositionally biased region" description="Polar residues" evidence="2">
    <location>
        <begin position="249"/>
        <end position="259"/>
    </location>
</feature>
<evidence type="ECO:0000256" key="2">
    <source>
        <dbReference type="SAM" id="MobiDB-lite"/>
    </source>
</evidence>
<reference evidence="4" key="1">
    <citation type="submission" date="2023-08" db="EMBL/GenBank/DDBJ databases">
        <authorList>
            <person name="Chen Y."/>
            <person name="Shah S."/>
            <person name="Dougan E. K."/>
            <person name="Thang M."/>
            <person name="Chan C."/>
        </authorList>
    </citation>
    <scope>NUCLEOTIDE SEQUENCE</scope>
</reference>
<evidence type="ECO:0000313" key="4">
    <source>
        <dbReference type="EMBL" id="CAJ1379543.1"/>
    </source>
</evidence>
<protein>
    <submittedName>
        <fullName evidence="4">Uncharacterized protein</fullName>
    </submittedName>
</protein>
<feature type="coiled-coil region" evidence="1">
    <location>
        <begin position="58"/>
        <end position="120"/>
    </location>
</feature>
<feature type="chain" id="PRO_5041294902" evidence="3">
    <location>
        <begin position="20"/>
        <end position="757"/>
    </location>
</feature>
<gene>
    <name evidence="4" type="ORF">EVOR1521_LOCUS7757</name>
</gene>
<feature type="signal peptide" evidence="3">
    <location>
        <begin position="1"/>
        <end position="19"/>
    </location>
</feature>
<dbReference type="EMBL" id="CAUJNA010000639">
    <property type="protein sequence ID" value="CAJ1379543.1"/>
    <property type="molecule type" value="Genomic_DNA"/>
</dbReference>
<keyword evidence="1" id="KW-0175">Coiled coil</keyword>
<name>A0AA36I1Y0_9DINO</name>
<feature type="coiled-coil region" evidence="1">
    <location>
        <begin position="199"/>
        <end position="230"/>
    </location>
</feature>
<feature type="coiled-coil region" evidence="1">
    <location>
        <begin position="633"/>
        <end position="737"/>
    </location>
</feature>
<comment type="caution">
    <text evidence="4">The sequence shown here is derived from an EMBL/GenBank/DDBJ whole genome shotgun (WGS) entry which is preliminary data.</text>
</comment>
<evidence type="ECO:0000256" key="3">
    <source>
        <dbReference type="SAM" id="SignalP"/>
    </source>
</evidence>
<keyword evidence="5" id="KW-1185">Reference proteome</keyword>
<proteinExistence type="predicted"/>
<sequence>MRGLAVLLAWQVHAEVLSASPLGQALDLLNSLKSTVEADAVKQQEAYQKYKAWCETETAELLREVETQKKEADKVAAEIYEAEASLNSATASAEKLASQVARSESKMQSAQSLRDEEKKDFKASEVSLLDTIGTLDKAGEAISGQALQKGLALQQLPSEEVNRVSDMLVGLAAVVDSGRALALLQGLGDGSDAAPDAQTQELTDLLKQMQDEAERSLAELRQKEDKAVKSYELLTASLRRQLAEDNQSLESAKASQGAATTAKAKLQGDRTGAASGSDTVQNTLKVTQDACMQAAADEEASEQGRRREVQVLAEAARVLKDTAEGSLSFLQFSSSSRSGAGQRQLAHSAFTSLDSLDEDANSQEEAAEADSGRVVLGLLKRLAKQSPVLAQLAGRVSSAFRAGGHPLDSVRKMVQGLILKMQEQMTADAQEEAYCKTEKSRSEARLQSLQNTVQTSQSEIDLASSSAAVLRAEIENQQEELGTLAKEQAEMTSSLEKMKQDFELSKSDLQKGLQGIRAAMDQLQTYYGSQPSLLQSSKGAARTALNQVDANPPRSKEVALMAASVGMDASEAESVSVEHEATEESLSSRTFAAVAALEAAPVPPPQQHVASIGAGTNIIQVLQICESRFADNLAQLETQAGDQQMQQAELMKQNEILQKQKEMEVGRKTKEAKSAESEARRLKSDLEAAENELQPLQEYYEQIKQRCEKKITREDMMRQKEQEIEGLKEALAVLEGQASLVQLKVGRGASFLQRRDE</sequence>
<dbReference type="Proteomes" id="UP001178507">
    <property type="component" value="Unassembled WGS sequence"/>
</dbReference>
<evidence type="ECO:0000313" key="5">
    <source>
        <dbReference type="Proteomes" id="UP001178507"/>
    </source>
</evidence>
<feature type="coiled-coil region" evidence="1">
    <location>
        <begin position="439"/>
        <end position="487"/>
    </location>
</feature>
<keyword evidence="3" id="KW-0732">Signal</keyword>
<evidence type="ECO:0000256" key="1">
    <source>
        <dbReference type="SAM" id="Coils"/>
    </source>
</evidence>
<accession>A0AA36I1Y0</accession>
<feature type="region of interest" description="Disordered" evidence="2">
    <location>
        <begin position="249"/>
        <end position="280"/>
    </location>
</feature>
<organism evidence="4 5">
    <name type="scientific">Effrenium voratum</name>
    <dbReference type="NCBI Taxonomy" id="2562239"/>
    <lineage>
        <taxon>Eukaryota</taxon>
        <taxon>Sar</taxon>
        <taxon>Alveolata</taxon>
        <taxon>Dinophyceae</taxon>
        <taxon>Suessiales</taxon>
        <taxon>Symbiodiniaceae</taxon>
        <taxon>Effrenium</taxon>
    </lineage>
</organism>